<keyword evidence="1" id="KW-0732">Signal</keyword>
<dbReference type="RefSeq" id="WP_209138046.1">
    <property type="nucleotide sequence ID" value="NZ_JAGHKO010000001.1"/>
</dbReference>
<feature type="chain" id="PRO_5046738689" evidence="1">
    <location>
        <begin position="26"/>
        <end position="242"/>
    </location>
</feature>
<dbReference type="Proteomes" id="UP000677244">
    <property type="component" value="Unassembled WGS sequence"/>
</dbReference>
<feature type="signal peptide" evidence="1">
    <location>
        <begin position="1"/>
        <end position="25"/>
    </location>
</feature>
<gene>
    <name evidence="3" type="ORF">J7I42_06940</name>
</gene>
<sequence length="242" mass="27485">MLTTITTNKLMLFSATILSSAFLGAFQPEQGKSNTLSADEKKAGWVLLFNGNDTHGWRAYNNKPYDSWEVVNGQLYCKTKDVKQRADLITLDQYDNFELSIDWKVDKGANSGIIYRVEETSGPSYVTGPEYQLIDDEGYPEKLEAWQKSGADYAMYPPREIAAKPAGEYNHTTILVKGAHVEHWLNGKKVVEYEFWTPAWQELKEKGKWKDAKAYGLAKKGHIALQDHGGGIWFKNIKLRKL</sequence>
<dbReference type="InterPro" id="IPR010496">
    <property type="entry name" value="AL/BT2_dom"/>
</dbReference>
<reference evidence="3 4" key="1">
    <citation type="submission" date="2021-03" db="EMBL/GenBank/DDBJ databases">
        <title>Assistant Professor.</title>
        <authorList>
            <person name="Huq M.A."/>
        </authorList>
    </citation>
    <scope>NUCLEOTIDE SEQUENCE [LARGE SCALE GENOMIC DNA]</scope>
    <source>
        <strain evidence="3 4">MAH-29</strain>
    </source>
</reference>
<accession>A0ABS3YQ44</accession>
<comment type="caution">
    <text evidence="3">The sequence shown here is derived from an EMBL/GenBank/DDBJ whole genome shotgun (WGS) entry which is preliminary data.</text>
</comment>
<keyword evidence="4" id="KW-1185">Reference proteome</keyword>
<feature type="domain" description="3-keto-alpha-glucoside-1,2-lyase/3-keto-2-hydroxy-glucal hydratase" evidence="2">
    <location>
        <begin position="44"/>
        <end position="240"/>
    </location>
</feature>
<evidence type="ECO:0000256" key="1">
    <source>
        <dbReference type="SAM" id="SignalP"/>
    </source>
</evidence>
<dbReference type="EMBL" id="JAGHKO010000001">
    <property type="protein sequence ID" value="MBO9199995.1"/>
    <property type="molecule type" value="Genomic_DNA"/>
</dbReference>
<evidence type="ECO:0000313" key="4">
    <source>
        <dbReference type="Proteomes" id="UP000677244"/>
    </source>
</evidence>
<proteinExistence type="predicted"/>
<organism evidence="3 4">
    <name type="scientific">Niastella soli</name>
    <dbReference type="NCBI Taxonomy" id="2821487"/>
    <lineage>
        <taxon>Bacteria</taxon>
        <taxon>Pseudomonadati</taxon>
        <taxon>Bacteroidota</taxon>
        <taxon>Chitinophagia</taxon>
        <taxon>Chitinophagales</taxon>
        <taxon>Chitinophagaceae</taxon>
        <taxon>Niastella</taxon>
    </lineage>
</organism>
<dbReference type="Gene3D" id="2.60.120.560">
    <property type="entry name" value="Exo-inulinase, domain 1"/>
    <property type="match status" value="1"/>
</dbReference>
<protein>
    <submittedName>
        <fullName evidence="3">DUF1080 domain-containing protein</fullName>
    </submittedName>
</protein>
<name>A0ABS3YQ44_9BACT</name>
<dbReference type="Pfam" id="PF06439">
    <property type="entry name" value="3keto-disac_hyd"/>
    <property type="match status" value="1"/>
</dbReference>
<evidence type="ECO:0000259" key="2">
    <source>
        <dbReference type="Pfam" id="PF06439"/>
    </source>
</evidence>
<evidence type="ECO:0000313" key="3">
    <source>
        <dbReference type="EMBL" id="MBO9199995.1"/>
    </source>
</evidence>